<feature type="compositionally biased region" description="Polar residues" evidence="1">
    <location>
        <begin position="599"/>
        <end position="611"/>
    </location>
</feature>
<evidence type="ECO:0000313" key="4">
    <source>
        <dbReference type="Proteomes" id="UP000807025"/>
    </source>
</evidence>
<dbReference type="PANTHER" id="PTHR34391">
    <property type="entry name" value="UPF0658 GOLGI APPARATUS MEMBRANE PROTEIN C1952.10C-RELATED"/>
    <property type="match status" value="1"/>
</dbReference>
<comment type="caution">
    <text evidence="3">The sequence shown here is derived from an EMBL/GenBank/DDBJ whole genome shotgun (WGS) entry which is preliminary data.</text>
</comment>
<feature type="transmembrane region" description="Helical" evidence="2">
    <location>
        <begin position="383"/>
        <end position="403"/>
    </location>
</feature>
<evidence type="ECO:0000256" key="1">
    <source>
        <dbReference type="SAM" id="MobiDB-lite"/>
    </source>
</evidence>
<evidence type="ECO:0000256" key="2">
    <source>
        <dbReference type="SAM" id="Phobius"/>
    </source>
</evidence>
<evidence type="ECO:0000313" key="3">
    <source>
        <dbReference type="EMBL" id="KAF9491128.1"/>
    </source>
</evidence>
<keyword evidence="4" id="KW-1185">Reference proteome</keyword>
<feature type="region of interest" description="Disordered" evidence="1">
    <location>
        <begin position="517"/>
        <end position="569"/>
    </location>
</feature>
<feature type="transmembrane region" description="Helical" evidence="2">
    <location>
        <begin position="311"/>
        <end position="337"/>
    </location>
</feature>
<protein>
    <submittedName>
        <fullName evidence="3">Uncharacterized protein</fullName>
    </submittedName>
</protein>
<dbReference type="AlphaFoldDB" id="A0A9P5ZQ52"/>
<keyword evidence="2" id="KW-0812">Transmembrane</keyword>
<dbReference type="PANTHER" id="PTHR34391:SF2">
    <property type="entry name" value="TRP C-TERMINAL DOMAIN-CONTAINING PROTEIN"/>
    <property type="match status" value="1"/>
</dbReference>
<feature type="transmembrane region" description="Helical" evidence="2">
    <location>
        <begin position="268"/>
        <end position="291"/>
    </location>
</feature>
<feature type="transmembrane region" description="Helical" evidence="2">
    <location>
        <begin position="352"/>
        <end position="371"/>
    </location>
</feature>
<feature type="compositionally biased region" description="Low complexity" evidence="1">
    <location>
        <begin position="549"/>
        <end position="559"/>
    </location>
</feature>
<sequence length="667" mass="73546">MSPPLPPRAPGRFRKFLWYTKLKFLYARITATPCITLFSILSLITSIVLIVLQGITFRDNNMAVTLTSAMLAAGRVDGFPVYDGKSLEICTVSNGTTTCSVVPAVEDPEEALENKLFGGLNATELNKVLDGLISSSQSQFSKRSSLDVSSVFEQNRLNGVRVGDTILSLKCVESFVWINDTLKDAKREDLVTLAFHAWVFVMMVLTVVNESIPHLVASLAACILGTAWAGARIQTAKSWYWIYRRYIMLGSCDGTDLLGDWFKLRARPAIPIVFVNALSTFAFLYLSISIYKTYSKRTIARAGASKEVQRIYKFALLFSASLNLAAFFNVASASIWIDKVFSSTLRGVVDHIQAYQALFIVSLLLEFPWLVSGWMSVRKESRLLFIFFMGAGIVPFAIATGMFTSEVYGFIFHTWTFFATVTITSYAFTITTLFIGAFCRTQFGKGLAHFLQVEQALEQLDFTPVYLSKDLEARSTDDRFSISGAMPFPDTDTKRIRAVPSLSMMWNDARSEKSASGAESIFTVPGSRRGSSQTVLDLRELPRHPSYASSTSRRPPTLSTRHESVASLIPEVSEKPPVLAPISPLSSFHDTKFVRRGPSNLSRQVTASSYSKAGPTRPPGLGLPVSPAQAVRPALSRRLAAPIRPLPSSFSPEPQMPLPPLPSSQQG</sequence>
<dbReference type="Proteomes" id="UP000807025">
    <property type="component" value="Unassembled WGS sequence"/>
</dbReference>
<keyword evidence="2" id="KW-0472">Membrane</keyword>
<keyword evidence="2" id="KW-1133">Transmembrane helix</keyword>
<dbReference type="GO" id="GO:0005794">
    <property type="term" value="C:Golgi apparatus"/>
    <property type="evidence" value="ECO:0007669"/>
    <property type="project" value="TreeGrafter"/>
</dbReference>
<accession>A0A9P5ZQ52</accession>
<dbReference type="OrthoDB" id="2684482at2759"/>
<proteinExistence type="predicted"/>
<feature type="transmembrane region" description="Helical" evidence="2">
    <location>
        <begin position="25"/>
        <end position="52"/>
    </location>
</feature>
<feature type="compositionally biased region" description="Pro residues" evidence="1">
    <location>
        <begin position="654"/>
        <end position="667"/>
    </location>
</feature>
<organism evidence="3 4">
    <name type="scientific">Pleurotus eryngii</name>
    <name type="common">Boletus of the steppes</name>
    <dbReference type="NCBI Taxonomy" id="5323"/>
    <lineage>
        <taxon>Eukaryota</taxon>
        <taxon>Fungi</taxon>
        <taxon>Dikarya</taxon>
        <taxon>Basidiomycota</taxon>
        <taxon>Agaricomycotina</taxon>
        <taxon>Agaricomycetes</taxon>
        <taxon>Agaricomycetidae</taxon>
        <taxon>Agaricales</taxon>
        <taxon>Pleurotineae</taxon>
        <taxon>Pleurotaceae</taxon>
        <taxon>Pleurotus</taxon>
    </lineage>
</organism>
<dbReference type="InterPro" id="IPR040410">
    <property type="entry name" value="UPF0658_Golgi"/>
</dbReference>
<gene>
    <name evidence="3" type="ORF">BDN71DRAFT_101099</name>
</gene>
<name>A0A9P5ZQ52_PLEER</name>
<reference evidence="3" key="1">
    <citation type="submission" date="2020-11" db="EMBL/GenBank/DDBJ databases">
        <authorList>
            <consortium name="DOE Joint Genome Institute"/>
            <person name="Ahrendt S."/>
            <person name="Riley R."/>
            <person name="Andreopoulos W."/>
            <person name="Labutti K."/>
            <person name="Pangilinan J."/>
            <person name="Ruiz-Duenas F.J."/>
            <person name="Barrasa J.M."/>
            <person name="Sanchez-Garcia M."/>
            <person name="Camarero S."/>
            <person name="Miyauchi S."/>
            <person name="Serrano A."/>
            <person name="Linde D."/>
            <person name="Babiker R."/>
            <person name="Drula E."/>
            <person name="Ayuso-Fernandez I."/>
            <person name="Pacheco R."/>
            <person name="Padilla G."/>
            <person name="Ferreira P."/>
            <person name="Barriuso J."/>
            <person name="Kellner H."/>
            <person name="Castanera R."/>
            <person name="Alfaro M."/>
            <person name="Ramirez L."/>
            <person name="Pisabarro A.G."/>
            <person name="Kuo A."/>
            <person name="Tritt A."/>
            <person name="Lipzen A."/>
            <person name="He G."/>
            <person name="Yan M."/>
            <person name="Ng V."/>
            <person name="Cullen D."/>
            <person name="Martin F."/>
            <person name="Rosso M.-N."/>
            <person name="Henrissat B."/>
            <person name="Hibbett D."/>
            <person name="Martinez A.T."/>
            <person name="Grigoriev I.V."/>
        </authorList>
    </citation>
    <scope>NUCLEOTIDE SEQUENCE</scope>
    <source>
        <strain evidence="3">ATCC 90797</strain>
    </source>
</reference>
<feature type="transmembrane region" description="Helical" evidence="2">
    <location>
        <begin position="415"/>
        <end position="439"/>
    </location>
</feature>
<feature type="region of interest" description="Disordered" evidence="1">
    <location>
        <begin position="582"/>
        <end position="667"/>
    </location>
</feature>
<dbReference type="EMBL" id="MU154626">
    <property type="protein sequence ID" value="KAF9491128.1"/>
    <property type="molecule type" value="Genomic_DNA"/>
</dbReference>
<feature type="transmembrane region" description="Helical" evidence="2">
    <location>
        <begin position="190"/>
        <end position="208"/>
    </location>
</feature>